<evidence type="ECO:0000256" key="1">
    <source>
        <dbReference type="SAM" id="Phobius"/>
    </source>
</evidence>
<sequence>MDLNGWDDFGAFRKQSFFEGFLGDVPTFFKIFFVFFLLVFIFIIYKMVQNWLAYKASPLTTGYYQAVAKRSEVWGGSGDHSASTSYYVTFEDEGGNRVELQVPNSAYGYIIEGDTGELTYQGIRFKHFQRQGSRSGSRL</sequence>
<name>A0A850EWD4_9BACL</name>
<gene>
    <name evidence="2" type="ORF">HPT30_28200</name>
</gene>
<keyword evidence="3" id="KW-1185">Reference proteome</keyword>
<comment type="caution">
    <text evidence="2">The sequence shown here is derived from an EMBL/GenBank/DDBJ whole genome shotgun (WGS) entry which is preliminary data.</text>
</comment>
<dbReference type="Pfam" id="PF10694">
    <property type="entry name" value="DUF2500"/>
    <property type="match status" value="1"/>
</dbReference>
<protein>
    <submittedName>
        <fullName evidence="2">DUF2500 domain-containing protein</fullName>
    </submittedName>
</protein>
<dbReference type="EMBL" id="JABWCS010000221">
    <property type="protein sequence ID" value="NUU64240.1"/>
    <property type="molecule type" value="Genomic_DNA"/>
</dbReference>
<accession>A0A850EWD4</accession>
<keyword evidence="1" id="KW-0472">Membrane</keyword>
<dbReference type="Gene3D" id="2.40.50.660">
    <property type="match status" value="1"/>
</dbReference>
<reference evidence="2" key="1">
    <citation type="submission" date="2020-06" db="EMBL/GenBank/DDBJ databases">
        <title>Paenibacillus sp. nov., isolated from soil.</title>
        <authorList>
            <person name="Seo Y.L."/>
        </authorList>
    </citation>
    <scope>NUCLEOTIDE SEQUENCE [LARGE SCALE GENOMIC DNA]</scope>
    <source>
        <strain evidence="2">JW14</strain>
    </source>
</reference>
<dbReference type="InterPro" id="IPR019635">
    <property type="entry name" value="DUF2500"/>
</dbReference>
<keyword evidence="1" id="KW-0812">Transmembrane</keyword>
<evidence type="ECO:0000313" key="2">
    <source>
        <dbReference type="EMBL" id="NUU64240.1"/>
    </source>
</evidence>
<dbReference type="AlphaFoldDB" id="A0A850EWD4"/>
<keyword evidence="1" id="KW-1133">Transmembrane helix</keyword>
<feature type="transmembrane region" description="Helical" evidence="1">
    <location>
        <begin position="27"/>
        <end position="45"/>
    </location>
</feature>
<evidence type="ECO:0000313" key="3">
    <source>
        <dbReference type="Proteomes" id="UP000564806"/>
    </source>
</evidence>
<proteinExistence type="predicted"/>
<dbReference type="Proteomes" id="UP000564806">
    <property type="component" value="Unassembled WGS sequence"/>
</dbReference>
<organism evidence="2 3">
    <name type="scientific">Paenibacillus agri</name>
    <dbReference type="NCBI Taxonomy" id="2744309"/>
    <lineage>
        <taxon>Bacteria</taxon>
        <taxon>Bacillati</taxon>
        <taxon>Bacillota</taxon>
        <taxon>Bacilli</taxon>
        <taxon>Bacillales</taxon>
        <taxon>Paenibacillaceae</taxon>
        <taxon>Paenibacillus</taxon>
    </lineage>
</organism>